<keyword evidence="2" id="KW-1185">Reference proteome</keyword>
<dbReference type="PANTHER" id="PTHR31656">
    <property type="entry name" value="ROOT CAP DOMAIN-CONTAINING PROTEIN"/>
    <property type="match status" value="1"/>
</dbReference>
<name>A0A1Y1IIZ7_KLENI</name>
<proteinExistence type="predicted"/>
<evidence type="ECO:0000313" key="2">
    <source>
        <dbReference type="Proteomes" id="UP000054558"/>
    </source>
</evidence>
<reference evidence="1 2" key="1">
    <citation type="journal article" date="2014" name="Nat. Commun.">
        <title>Klebsormidium flaccidum genome reveals primary factors for plant terrestrial adaptation.</title>
        <authorList>
            <person name="Hori K."/>
            <person name="Maruyama F."/>
            <person name="Fujisawa T."/>
            <person name="Togashi T."/>
            <person name="Yamamoto N."/>
            <person name="Seo M."/>
            <person name="Sato S."/>
            <person name="Yamada T."/>
            <person name="Mori H."/>
            <person name="Tajima N."/>
            <person name="Moriyama T."/>
            <person name="Ikeuchi M."/>
            <person name="Watanabe M."/>
            <person name="Wada H."/>
            <person name="Kobayashi K."/>
            <person name="Saito M."/>
            <person name="Masuda T."/>
            <person name="Sasaki-Sekimoto Y."/>
            <person name="Mashiguchi K."/>
            <person name="Awai K."/>
            <person name="Shimojima M."/>
            <person name="Masuda S."/>
            <person name="Iwai M."/>
            <person name="Nobusawa T."/>
            <person name="Narise T."/>
            <person name="Kondo S."/>
            <person name="Saito H."/>
            <person name="Sato R."/>
            <person name="Murakawa M."/>
            <person name="Ihara Y."/>
            <person name="Oshima-Yamada Y."/>
            <person name="Ohtaka K."/>
            <person name="Satoh M."/>
            <person name="Sonobe K."/>
            <person name="Ishii M."/>
            <person name="Ohtani R."/>
            <person name="Kanamori-Sato M."/>
            <person name="Honoki R."/>
            <person name="Miyazaki D."/>
            <person name="Mochizuki H."/>
            <person name="Umetsu J."/>
            <person name="Higashi K."/>
            <person name="Shibata D."/>
            <person name="Kamiya Y."/>
            <person name="Sato N."/>
            <person name="Nakamura Y."/>
            <person name="Tabata S."/>
            <person name="Ida S."/>
            <person name="Kurokawa K."/>
            <person name="Ohta H."/>
        </authorList>
    </citation>
    <scope>NUCLEOTIDE SEQUENCE [LARGE SCALE GENOMIC DNA]</scope>
    <source>
        <strain evidence="1 2">NIES-2285</strain>
    </source>
</reference>
<dbReference type="EMBL" id="DF237632">
    <property type="protein sequence ID" value="GAQ90774.1"/>
    <property type="molecule type" value="Genomic_DNA"/>
</dbReference>
<dbReference type="AlphaFoldDB" id="A0A1Y1IIZ7"/>
<protein>
    <submittedName>
        <fullName evidence="1">Uncharacterized protein</fullName>
    </submittedName>
</protein>
<dbReference type="OrthoDB" id="2012063at2759"/>
<sequence>MASGRGIRDWLPLIRRRSRSALQKRKRGSSDAPVHTSALALALLLLMSGIQSPQVVLGQTCGVFSCSGPGLTCCEGVFCFNSANGGFCCGRTACVSGSICCSDPATGDHHCCRGDYQCCAGGCCTNYETTGDVCHVDANGFGTCRTVCSTFPVVTTFCSLGPESNPAQNCCGPHQKCCKGSGHCCDSDCADRNGILICPDSVYGDPHISLSSLIDLEKHPDVEDFSFDFHGEANKTYCMISDHLFAVTVRMFGLSADVEILERPVEDPTRFFEGTWIDGIGFMYINWSGEERRVEVLLNHDSDSFGDAEPFSASLDGFRIPISIHDGPEFLWTSPDGMVKISPHCTRGSALSISVGESLDMDIFREFEDEIITEPPVQFLNFEIRHAATTDFVHGFLGQMYAPGAVEERLAMGTLEGFLHREYVEGADEDYETSSLTSSDCAFDRFGKDLSKASGFSAVNFGRRLLTPSVSDRLPVNCKVLDKGRKFTCA</sequence>
<evidence type="ECO:0000313" key="1">
    <source>
        <dbReference type="EMBL" id="GAQ90774.1"/>
    </source>
</evidence>
<accession>A0A1Y1IIZ7</accession>
<gene>
    <name evidence="1" type="ORF">KFL_006830030</name>
</gene>
<dbReference type="Proteomes" id="UP000054558">
    <property type="component" value="Unassembled WGS sequence"/>
</dbReference>
<organism evidence="1 2">
    <name type="scientific">Klebsormidium nitens</name>
    <name type="common">Green alga</name>
    <name type="synonym">Ulothrix nitens</name>
    <dbReference type="NCBI Taxonomy" id="105231"/>
    <lineage>
        <taxon>Eukaryota</taxon>
        <taxon>Viridiplantae</taxon>
        <taxon>Streptophyta</taxon>
        <taxon>Klebsormidiophyceae</taxon>
        <taxon>Klebsormidiales</taxon>
        <taxon>Klebsormidiaceae</taxon>
        <taxon>Klebsormidium</taxon>
    </lineage>
</organism>